<dbReference type="Pfam" id="PF01411">
    <property type="entry name" value="tRNA-synt_2c"/>
    <property type="match status" value="1"/>
</dbReference>
<reference evidence="8 9" key="1">
    <citation type="submission" date="2016-12" db="EMBL/GenBank/DDBJ databases">
        <title>Thioflexothrix psekupsii D3 genome sequencing and assembly.</title>
        <authorList>
            <person name="Fomenkov A."/>
            <person name="Vincze T."/>
            <person name="Grabovich M."/>
            <person name="Anton B.P."/>
            <person name="Dubinina G."/>
            <person name="Orlova M."/>
            <person name="Belousova E."/>
            <person name="Roberts R.J."/>
        </authorList>
    </citation>
    <scope>NUCLEOTIDE SEQUENCE [LARGE SCALE GENOMIC DNA]</scope>
    <source>
        <strain evidence="8">D3</strain>
    </source>
</reference>
<comment type="subcellular location">
    <subcellularLocation>
        <location evidence="2">Cytoplasm</location>
    </subcellularLocation>
</comment>
<evidence type="ECO:0000313" key="9">
    <source>
        <dbReference type="Proteomes" id="UP000194798"/>
    </source>
</evidence>
<dbReference type="SUPFAM" id="SSF50447">
    <property type="entry name" value="Translation proteins"/>
    <property type="match status" value="1"/>
</dbReference>
<evidence type="ECO:0000313" key="8">
    <source>
        <dbReference type="EMBL" id="OUD12286.1"/>
    </source>
</evidence>
<organism evidence="8 9">
    <name type="scientific">Thioflexithrix psekupsensis</name>
    <dbReference type="NCBI Taxonomy" id="1570016"/>
    <lineage>
        <taxon>Bacteria</taxon>
        <taxon>Pseudomonadati</taxon>
        <taxon>Pseudomonadota</taxon>
        <taxon>Gammaproteobacteria</taxon>
        <taxon>Thiotrichales</taxon>
        <taxon>Thioflexithrix</taxon>
    </lineage>
</organism>
<gene>
    <name evidence="8" type="ORF">TPSD3_14305</name>
</gene>
<dbReference type="AlphaFoldDB" id="A0A251X4G5"/>
<keyword evidence="4" id="KW-0479">Metal-binding</keyword>
<sequence length="244" mass="26724">MMTNTQLKYLEDTYADTDKATVLRVGQDERGAYMVLDQTIFYPQGGGQPTDTGHIEIEQAVIAVSFVGFNQGEVLHYISEVPSHFEALVGQSCELRVDKAQRLKYAKLHTAGHLIAAIVDGQRGPLRAMKGFHFDDGPYVEFEGKPDGDAESLLATVQTEANTLIQQNLPVVAEMVTYDELKQRCWQIPSYLPEDKPLRVVAIGALDAVPCGGTHVSSLAELGSLSLIKIKSKKGNTKISYQIG</sequence>
<proteinExistence type="predicted"/>
<keyword evidence="5" id="KW-0862">Zinc</keyword>
<dbReference type="InterPro" id="IPR018163">
    <property type="entry name" value="Thr/Ala-tRNA-synth_IIc_edit"/>
</dbReference>
<dbReference type="RefSeq" id="WP_086489234.1">
    <property type="nucleotide sequence ID" value="NZ_MSLT01000023.1"/>
</dbReference>
<dbReference type="InterPro" id="IPR009000">
    <property type="entry name" value="Transl_B-barrel_sf"/>
</dbReference>
<evidence type="ECO:0000256" key="1">
    <source>
        <dbReference type="ARBA" id="ARBA00001947"/>
    </source>
</evidence>
<dbReference type="GO" id="GO:0046872">
    <property type="term" value="F:metal ion binding"/>
    <property type="evidence" value="ECO:0007669"/>
    <property type="project" value="UniProtKB-KW"/>
</dbReference>
<dbReference type="GO" id="GO:0005524">
    <property type="term" value="F:ATP binding"/>
    <property type="evidence" value="ECO:0007669"/>
    <property type="project" value="InterPro"/>
</dbReference>
<dbReference type="SMART" id="SM00863">
    <property type="entry name" value="tRNA_SAD"/>
    <property type="match status" value="1"/>
</dbReference>
<dbReference type="PANTHER" id="PTHR43462:SF2">
    <property type="entry name" value="THREONYL AND ALANYL TRNA SYNTHETASE SECOND ADDITIONAL DOMAIN-CONTAINING PROTEIN"/>
    <property type="match status" value="1"/>
</dbReference>
<evidence type="ECO:0000259" key="7">
    <source>
        <dbReference type="PROSITE" id="PS50860"/>
    </source>
</evidence>
<comment type="cofactor">
    <cofactor evidence="1">
        <name>Zn(2+)</name>
        <dbReference type="ChEBI" id="CHEBI:29105"/>
    </cofactor>
</comment>
<dbReference type="GO" id="GO:0006419">
    <property type="term" value="P:alanyl-tRNA aminoacylation"/>
    <property type="evidence" value="ECO:0007669"/>
    <property type="project" value="InterPro"/>
</dbReference>
<protein>
    <recommendedName>
        <fullName evidence="3">Alanine--tRNA ligase</fullName>
    </recommendedName>
    <alternativeName>
        <fullName evidence="6">Alanyl-tRNA synthetase</fullName>
    </alternativeName>
</protein>
<dbReference type="InterPro" id="IPR018164">
    <property type="entry name" value="Ala-tRNA-synth_IIc_N"/>
</dbReference>
<evidence type="ECO:0000256" key="3">
    <source>
        <dbReference type="ARBA" id="ARBA00017959"/>
    </source>
</evidence>
<keyword evidence="9" id="KW-1185">Reference proteome</keyword>
<dbReference type="GO" id="GO:0004813">
    <property type="term" value="F:alanine-tRNA ligase activity"/>
    <property type="evidence" value="ECO:0007669"/>
    <property type="project" value="InterPro"/>
</dbReference>
<dbReference type="Pfam" id="PF07973">
    <property type="entry name" value="tRNA_SAD"/>
    <property type="match status" value="1"/>
</dbReference>
<dbReference type="OrthoDB" id="9812949at2"/>
<evidence type="ECO:0000256" key="4">
    <source>
        <dbReference type="ARBA" id="ARBA00022723"/>
    </source>
</evidence>
<dbReference type="InterPro" id="IPR051335">
    <property type="entry name" value="Alanyl-tRNA_Editing_Enzymes"/>
</dbReference>
<dbReference type="PROSITE" id="PS50860">
    <property type="entry name" value="AA_TRNA_LIGASE_II_ALA"/>
    <property type="match status" value="1"/>
</dbReference>
<dbReference type="Gene3D" id="3.30.980.10">
    <property type="entry name" value="Threonyl-trna Synthetase, Chain A, domain 2"/>
    <property type="match status" value="1"/>
</dbReference>
<dbReference type="GO" id="GO:0003676">
    <property type="term" value="F:nucleic acid binding"/>
    <property type="evidence" value="ECO:0007669"/>
    <property type="project" value="InterPro"/>
</dbReference>
<feature type="domain" description="Alanyl-transfer RNA synthetases family profile" evidence="7">
    <location>
        <begin position="1"/>
        <end position="229"/>
    </location>
</feature>
<evidence type="ECO:0000256" key="5">
    <source>
        <dbReference type="ARBA" id="ARBA00022833"/>
    </source>
</evidence>
<dbReference type="InterPro" id="IPR018165">
    <property type="entry name" value="Ala-tRNA-synth_IIc_core"/>
</dbReference>
<evidence type="ECO:0000256" key="6">
    <source>
        <dbReference type="ARBA" id="ARBA00032577"/>
    </source>
</evidence>
<dbReference type="GO" id="GO:0005737">
    <property type="term" value="C:cytoplasm"/>
    <property type="evidence" value="ECO:0007669"/>
    <property type="project" value="UniProtKB-SubCell"/>
</dbReference>
<dbReference type="EMBL" id="MSLT01000023">
    <property type="protein sequence ID" value="OUD12286.1"/>
    <property type="molecule type" value="Genomic_DNA"/>
</dbReference>
<comment type="caution">
    <text evidence="8">The sequence shown here is derived from an EMBL/GenBank/DDBJ whole genome shotgun (WGS) entry which is preliminary data.</text>
</comment>
<accession>A0A251X4G5</accession>
<dbReference type="SUPFAM" id="SSF55186">
    <property type="entry name" value="ThrRS/AlaRS common domain"/>
    <property type="match status" value="1"/>
</dbReference>
<dbReference type="Gene3D" id="2.40.30.130">
    <property type="match status" value="1"/>
</dbReference>
<name>A0A251X4G5_9GAMM</name>
<dbReference type="InterPro" id="IPR012947">
    <property type="entry name" value="tRNA_SAD"/>
</dbReference>
<dbReference type="PANTHER" id="PTHR43462">
    <property type="entry name" value="ALANYL-TRNA EDITING PROTEIN"/>
    <property type="match status" value="1"/>
</dbReference>
<evidence type="ECO:0000256" key="2">
    <source>
        <dbReference type="ARBA" id="ARBA00004496"/>
    </source>
</evidence>
<dbReference type="Proteomes" id="UP000194798">
    <property type="component" value="Unassembled WGS sequence"/>
</dbReference>